<dbReference type="InterPro" id="IPR041881">
    <property type="entry name" value="PqqD_sf"/>
</dbReference>
<sequence length="114" mass="12583">MSASQEESTFTIDENSRLDIPKGAMVQHGLGIESLDVDDEMVLYDTLRNQSYRLNAPATEIWKRLDRGLAYEALVADFAAKDDSPQAPDGVEQTLPDFLTKLADRGLIGINQPS</sequence>
<reference evidence="1 2" key="1">
    <citation type="journal article" date="2019" name="Int. J. Syst. Evol. Microbiol.">
        <title>The Global Catalogue of Microorganisms (GCM) 10K type strain sequencing project: providing services to taxonomists for standard genome sequencing and annotation.</title>
        <authorList>
            <consortium name="The Broad Institute Genomics Platform"/>
            <consortium name="The Broad Institute Genome Sequencing Center for Infectious Disease"/>
            <person name="Wu L."/>
            <person name="Ma J."/>
        </authorList>
    </citation>
    <scope>NUCLEOTIDE SEQUENCE [LARGE SCALE GENOMIC DNA]</scope>
    <source>
        <strain evidence="1 2">JCM 16014</strain>
    </source>
</reference>
<dbReference type="Pfam" id="PF05402">
    <property type="entry name" value="PqqD"/>
    <property type="match status" value="1"/>
</dbReference>
<dbReference type="Proteomes" id="UP001500751">
    <property type="component" value="Unassembled WGS sequence"/>
</dbReference>
<dbReference type="InterPro" id="IPR008792">
    <property type="entry name" value="PQQD"/>
</dbReference>
<accession>A0ABN2TJ95</accession>
<organism evidence="1 2">
    <name type="scientific">Catenulispora yoronensis</name>
    <dbReference type="NCBI Taxonomy" id="450799"/>
    <lineage>
        <taxon>Bacteria</taxon>
        <taxon>Bacillati</taxon>
        <taxon>Actinomycetota</taxon>
        <taxon>Actinomycetes</taxon>
        <taxon>Catenulisporales</taxon>
        <taxon>Catenulisporaceae</taxon>
        <taxon>Catenulispora</taxon>
    </lineage>
</organism>
<dbReference type="Gene3D" id="1.10.10.1150">
    <property type="entry name" value="Coenzyme PQQ synthesis protein D (PqqD)"/>
    <property type="match status" value="1"/>
</dbReference>
<comment type="caution">
    <text evidence="1">The sequence shown here is derived from an EMBL/GenBank/DDBJ whole genome shotgun (WGS) entry which is preliminary data.</text>
</comment>
<dbReference type="RefSeq" id="WP_344663516.1">
    <property type="nucleotide sequence ID" value="NZ_BAAAQN010000001.1"/>
</dbReference>
<evidence type="ECO:0000313" key="1">
    <source>
        <dbReference type="EMBL" id="GAA2011428.1"/>
    </source>
</evidence>
<gene>
    <name evidence="1" type="ORF">GCM10009839_01890</name>
</gene>
<keyword evidence="2" id="KW-1185">Reference proteome</keyword>
<proteinExistence type="predicted"/>
<dbReference type="EMBL" id="BAAAQN010000001">
    <property type="protein sequence ID" value="GAA2011428.1"/>
    <property type="molecule type" value="Genomic_DNA"/>
</dbReference>
<name>A0ABN2TJ95_9ACTN</name>
<evidence type="ECO:0000313" key="2">
    <source>
        <dbReference type="Proteomes" id="UP001500751"/>
    </source>
</evidence>
<evidence type="ECO:0008006" key="3">
    <source>
        <dbReference type="Google" id="ProtNLM"/>
    </source>
</evidence>
<protein>
    <recommendedName>
        <fullName evidence="3">PqqD family protein</fullName>
    </recommendedName>
</protein>